<evidence type="ECO:0000256" key="6">
    <source>
        <dbReference type="ARBA" id="ARBA00022763"/>
    </source>
</evidence>
<comment type="similarity">
    <text evidence="3">Belongs to the XPG/RAD2 endonuclease family. EXO1 subfamily.</text>
</comment>
<dbReference type="Pfam" id="PF00752">
    <property type="entry name" value="XPG_N"/>
    <property type="match status" value="1"/>
</dbReference>
<dbReference type="Pfam" id="PF00867">
    <property type="entry name" value="XPG_I"/>
    <property type="match status" value="1"/>
</dbReference>
<dbReference type="GO" id="GO:0017108">
    <property type="term" value="F:5'-flap endonuclease activity"/>
    <property type="evidence" value="ECO:0007669"/>
    <property type="project" value="TreeGrafter"/>
</dbReference>
<feature type="region of interest" description="Disordered" evidence="14">
    <location>
        <begin position="511"/>
        <end position="700"/>
    </location>
</feature>
<dbReference type="PANTHER" id="PTHR11081">
    <property type="entry name" value="FLAP ENDONUCLEASE FAMILY MEMBER"/>
    <property type="match status" value="1"/>
</dbReference>
<dbReference type="PRINTS" id="PR00853">
    <property type="entry name" value="XPGRADSUPER"/>
</dbReference>
<dbReference type="InterPro" id="IPR037315">
    <property type="entry name" value="EXO1_H3TH"/>
</dbReference>
<dbReference type="GO" id="GO:0006281">
    <property type="term" value="P:DNA repair"/>
    <property type="evidence" value="ECO:0007669"/>
    <property type="project" value="UniProtKB-KW"/>
</dbReference>
<feature type="compositionally biased region" description="Low complexity" evidence="14">
    <location>
        <begin position="651"/>
        <end position="664"/>
    </location>
</feature>
<feature type="region of interest" description="Disordered" evidence="14">
    <location>
        <begin position="338"/>
        <end position="369"/>
    </location>
</feature>
<feature type="domain" description="XPG-I" evidence="15">
    <location>
        <begin position="138"/>
        <end position="208"/>
    </location>
</feature>
<keyword evidence="11" id="KW-0238">DNA-binding</keyword>
<dbReference type="Gene3D" id="1.10.150.20">
    <property type="entry name" value="5' to 3' exonuclease, C-terminal subdomain"/>
    <property type="match status" value="1"/>
</dbReference>
<keyword evidence="9" id="KW-0460">Magnesium</keyword>
<dbReference type="FunFam" id="1.10.150.20:FF:000011">
    <property type="entry name" value="exonuclease 1"/>
    <property type="match status" value="1"/>
</dbReference>
<reference evidence="17 18" key="1">
    <citation type="journal article" date="2018" name="Mol. Biol. Evol.">
        <title>Broad Genomic Sampling Reveals a Smut Pathogenic Ancestry of the Fungal Clade Ustilaginomycotina.</title>
        <authorList>
            <person name="Kijpornyongpan T."/>
            <person name="Mondo S.J."/>
            <person name="Barry K."/>
            <person name="Sandor L."/>
            <person name="Lee J."/>
            <person name="Lipzen A."/>
            <person name="Pangilinan J."/>
            <person name="LaButti K."/>
            <person name="Hainaut M."/>
            <person name="Henrissat B."/>
            <person name="Grigoriev I.V."/>
            <person name="Spatafora J.W."/>
            <person name="Aime M.C."/>
        </authorList>
    </citation>
    <scope>NUCLEOTIDE SEQUENCE [LARGE SCALE GENOMIC DNA]</scope>
    <source>
        <strain evidence="17 18">MCA 5214</strain>
    </source>
</reference>
<dbReference type="CDD" id="cd09857">
    <property type="entry name" value="PIN_EXO1"/>
    <property type="match status" value="1"/>
</dbReference>
<feature type="domain" description="XPG N-terminal" evidence="16">
    <location>
        <begin position="1"/>
        <end position="99"/>
    </location>
</feature>
<feature type="compositionally biased region" description="Polar residues" evidence="14">
    <location>
        <begin position="625"/>
        <end position="636"/>
    </location>
</feature>
<comment type="cofactor">
    <cofactor evidence="1">
        <name>Mg(2+)</name>
        <dbReference type="ChEBI" id="CHEBI:18420"/>
    </cofactor>
</comment>
<keyword evidence="18" id="KW-1185">Reference proteome</keyword>
<dbReference type="SUPFAM" id="SSF47807">
    <property type="entry name" value="5' to 3' exonuclease, C-terminal subdomain"/>
    <property type="match status" value="1"/>
</dbReference>
<dbReference type="SMART" id="SM00484">
    <property type="entry name" value="XPGI"/>
    <property type="match status" value="1"/>
</dbReference>
<dbReference type="GO" id="GO:0005634">
    <property type="term" value="C:nucleus"/>
    <property type="evidence" value="ECO:0007669"/>
    <property type="project" value="UniProtKB-SubCell"/>
</dbReference>
<dbReference type="InterPro" id="IPR036279">
    <property type="entry name" value="5-3_exonuclease_C_sf"/>
</dbReference>
<evidence type="ECO:0000256" key="4">
    <source>
        <dbReference type="ARBA" id="ARBA00022722"/>
    </source>
</evidence>
<feature type="compositionally biased region" description="Basic and acidic residues" evidence="14">
    <location>
        <begin position="544"/>
        <end position="566"/>
    </location>
</feature>
<dbReference type="GO" id="GO:0035312">
    <property type="term" value="F:5'-3' DNA exonuclease activity"/>
    <property type="evidence" value="ECO:0007669"/>
    <property type="project" value="InterPro"/>
</dbReference>
<dbReference type="InterPro" id="IPR044752">
    <property type="entry name" value="PIN-like_EXO1"/>
</dbReference>
<accession>A0A316V0L2</accession>
<dbReference type="STRING" id="1569628.A0A316V0L2"/>
<organism evidence="17 18">
    <name type="scientific">Jaminaea rosea</name>
    <dbReference type="NCBI Taxonomy" id="1569628"/>
    <lineage>
        <taxon>Eukaryota</taxon>
        <taxon>Fungi</taxon>
        <taxon>Dikarya</taxon>
        <taxon>Basidiomycota</taxon>
        <taxon>Ustilaginomycotina</taxon>
        <taxon>Exobasidiomycetes</taxon>
        <taxon>Microstromatales</taxon>
        <taxon>Microstromatales incertae sedis</taxon>
        <taxon>Jaminaea</taxon>
    </lineage>
</organism>
<keyword evidence="4" id="KW-0540">Nuclease</keyword>
<evidence type="ECO:0000259" key="16">
    <source>
        <dbReference type="SMART" id="SM00485"/>
    </source>
</evidence>
<comment type="subcellular location">
    <subcellularLocation>
        <location evidence="2">Nucleus</location>
    </subcellularLocation>
</comment>
<dbReference type="GeneID" id="37026745"/>
<protein>
    <submittedName>
        <fullName evidence="17">Uncharacterized protein</fullName>
    </submittedName>
</protein>
<keyword evidence="13" id="KW-0539">Nucleus</keyword>
<dbReference type="InterPro" id="IPR019974">
    <property type="entry name" value="XPG_CS"/>
</dbReference>
<evidence type="ECO:0000256" key="7">
    <source>
        <dbReference type="ARBA" id="ARBA00022801"/>
    </source>
</evidence>
<dbReference type="InterPro" id="IPR006086">
    <property type="entry name" value="XPG-I_dom"/>
</dbReference>
<dbReference type="AlphaFoldDB" id="A0A316V0L2"/>
<dbReference type="InterPro" id="IPR029060">
    <property type="entry name" value="PIN-like_dom_sf"/>
</dbReference>
<dbReference type="OrthoDB" id="26491at2759"/>
<dbReference type="PROSITE" id="PS00842">
    <property type="entry name" value="XPG_2"/>
    <property type="match status" value="1"/>
</dbReference>
<keyword evidence="8" id="KW-0269">Exonuclease</keyword>
<dbReference type="Proteomes" id="UP000245884">
    <property type="component" value="Unassembled WGS sequence"/>
</dbReference>
<evidence type="ECO:0000256" key="9">
    <source>
        <dbReference type="ARBA" id="ARBA00022842"/>
    </source>
</evidence>
<dbReference type="InterPro" id="IPR006084">
    <property type="entry name" value="XPG/Rad2"/>
</dbReference>
<gene>
    <name evidence="17" type="ORF">BDZ90DRAFT_229118</name>
</gene>
<keyword evidence="12" id="KW-0234">DNA repair</keyword>
<evidence type="ECO:0000256" key="3">
    <source>
        <dbReference type="ARBA" id="ARBA00010563"/>
    </source>
</evidence>
<dbReference type="RefSeq" id="XP_025364703.1">
    <property type="nucleotide sequence ID" value="XM_025504922.1"/>
</dbReference>
<evidence type="ECO:0000256" key="8">
    <source>
        <dbReference type="ARBA" id="ARBA00022839"/>
    </source>
</evidence>
<dbReference type="FunFam" id="3.40.50.1010:FF:000002">
    <property type="entry name" value="Exonuclease 1, putative"/>
    <property type="match status" value="1"/>
</dbReference>
<evidence type="ECO:0000313" key="18">
    <source>
        <dbReference type="Proteomes" id="UP000245884"/>
    </source>
</evidence>
<evidence type="ECO:0000256" key="2">
    <source>
        <dbReference type="ARBA" id="ARBA00004123"/>
    </source>
</evidence>
<dbReference type="GO" id="GO:0046872">
    <property type="term" value="F:metal ion binding"/>
    <property type="evidence" value="ECO:0007669"/>
    <property type="project" value="UniProtKB-KW"/>
</dbReference>
<evidence type="ECO:0000256" key="12">
    <source>
        <dbReference type="ARBA" id="ARBA00023204"/>
    </source>
</evidence>
<evidence type="ECO:0000313" key="17">
    <source>
        <dbReference type="EMBL" id="PWN30091.1"/>
    </source>
</evidence>
<dbReference type="CDD" id="cd09908">
    <property type="entry name" value="H3TH_EXO1"/>
    <property type="match status" value="1"/>
</dbReference>
<dbReference type="SMART" id="SM00279">
    <property type="entry name" value="HhH2"/>
    <property type="match status" value="1"/>
</dbReference>
<evidence type="ECO:0000256" key="10">
    <source>
        <dbReference type="ARBA" id="ARBA00022881"/>
    </source>
</evidence>
<proteinExistence type="inferred from homology"/>
<sequence>MGIQGLLPILKDVQNPINVSQLKGQTLGIDGYVWLHRGAYGCAKALVKGESTTKYINYALHRIRMLQHHGITPYVVFDGDRLPSKAGTEEDREQKRAFNKAKAEELSMQGKDTAAFEYYAKCVDITPEMAYQLIKALKAQGVDYVVAPYEADAQLAYLERNRIIHAVVTEDSDLLVFGCKRVLFKMDAKGDCIEIQQSRLTACRTLSFVGWTTDLFRQMAILSGCDYLPSISGMGLKNAHRLLTRYKTVKKVLQVVRLEGKMRVPPDYARQFEQAEKTFLHQRVWDPREDRLTTLQPLGEDQSNQVLHYIGPDIEHDVAFAMARGEVDPITRLPIKDLVPDTRYPQQQTTSGALKRGPPAAQTSKGQQGLGSFFKKAPVARASSSGSNGLQALAGPSSLRPPLAPRDLNKASSAGDSGTAATPKKKSKYFGGASKGIGKAVSAEEPINAPPVLPTKESERGHAASPAAAVDDTAPLLQHPNSQSSPIAGIGDFFCELDGADADMLCADEPAEREEEPGMRSPSPVAAPRQNDDEIVMGVAATFSEDRCESGNERRVAWASEDHSDVSDADSTPSKKRKHMLDILSSPLSFDGDEHESRQGLAKCSNAVSVDDSKTGLTARGSSPDHINSSPSQDAVQVTAPAAGPNRARQSRSPSPGSPTAAAALRRKPASHKPQRSGRKSLSLVSGAPTPVKANEEDGVVPATDLARSLWAKYAHQDIEGGAQTPAAKAARPARAATTSRPTLGRFLTTGSAVQGASSCRPLRLYKSDEPASHLPFAPSSAVDSPLAQREVRGGCQISAAGPALQFHSGPHHDPAQQADDATPTPMMKSSRSAPNVMTTSALKRKNTLSMTTDTTPVRPPLGARKSSNDARDARTSSIKRHKAIGSGKGALRLSTSPQPPASSAFLDSFRFQRGGARGSVQG</sequence>
<dbReference type="SUPFAM" id="SSF88723">
    <property type="entry name" value="PIN domain-like"/>
    <property type="match status" value="1"/>
</dbReference>
<name>A0A316V0L2_9BASI</name>
<keyword evidence="10" id="KW-0267">Excision nuclease</keyword>
<feature type="compositionally biased region" description="Low complexity" evidence="14">
    <location>
        <begin position="723"/>
        <end position="743"/>
    </location>
</feature>
<dbReference type="GO" id="GO:0003677">
    <property type="term" value="F:DNA binding"/>
    <property type="evidence" value="ECO:0007669"/>
    <property type="project" value="UniProtKB-KW"/>
</dbReference>
<dbReference type="Gene3D" id="3.40.50.1010">
    <property type="entry name" value="5'-nuclease"/>
    <property type="match status" value="1"/>
</dbReference>
<feature type="region of interest" description="Disordered" evidence="14">
    <location>
        <begin position="722"/>
        <end position="750"/>
    </location>
</feature>
<evidence type="ECO:0000256" key="5">
    <source>
        <dbReference type="ARBA" id="ARBA00022723"/>
    </source>
</evidence>
<feature type="compositionally biased region" description="Low complexity" evidence="14">
    <location>
        <begin position="463"/>
        <end position="475"/>
    </location>
</feature>
<feature type="compositionally biased region" description="Polar residues" evidence="14">
    <location>
        <begin position="828"/>
        <end position="856"/>
    </location>
</feature>
<dbReference type="InterPro" id="IPR006085">
    <property type="entry name" value="XPG_DNA_repair_N"/>
</dbReference>
<keyword evidence="5" id="KW-0479">Metal-binding</keyword>
<evidence type="ECO:0000259" key="15">
    <source>
        <dbReference type="SMART" id="SM00484"/>
    </source>
</evidence>
<keyword evidence="6" id="KW-0227">DNA damage</keyword>
<dbReference type="InterPro" id="IPR008918">
    <property type="entry name" value="HhH2"/>
</dbReference>
<dbReference type="PANTHER" id="PTHR11081:SF65">
    <property type="entry name" value="DNA DAMAGE-INDUCIBLE PROTEIN DIN7-RELATED"/>
    <property type="match status" value="1"/>
</dbReference>
<evidence type="ECO:0000256" key="13">
    <source>
        <dbReference type="ARBA" id="ARBA00023242"/>
    </source>
</evidence>
<dbReference type="SMART" id="SM00485">
    <property type="entry name" value="XPGN"/>
    <property type="match status" value="1"/>
</dbReference>
<feature type="compositionally biased region" description="Basic residues" evidence="14">
    <location>
        <begin position="665"/>
        <end position="679"/>
    </location>
</feature>
<feature type="region of interest" description="Disordered" evidence="14">
    <location>
        <begin position="382"/>
        <end position="485"/>
    </location>
</feature>
<feature type="compositionally biased region" description="Low complexity" evidence="14">
    <location>
        <begin position="411"/>
        <end position="422"/>
    </location>
</feature>
<keyword evidence="7" id="KW-0378">Hydrolase</keyword>
<feature type="region of interest" description="Disordered" evidence="14">
    <location>
        <begin position="770"/>
        <end position="923"/>
    </location>
</feature>
<evidence type="ECO:0000256" key="1">
    <source>
        <dbReference type="ARBA" id="ARBA00001946"/>
    </source>
</evidence>
<evidence type="ECO:0000256" key="14">
    <source>
        <dbReference type="SAM" id="MobiDB-lite"/>
    </source>
</evidence>
<dbReference type="EMBL" id="KZ819662">
    <property type="protein sequence ID" value="PWN30091.1"/>
    <property type="molecule type" value="Genomic_DNA"/>
</dbReference>
<evidence type="ECO:0000256" key="11">
    <source>
        <dbReference type="ARBA" id="ARBA00023125"/>
    </source>
</evidence>